<dbReference type="EMBL" id="BMQB01000003">
    <property type="protein sequence ID" value="GGJ89969.1"/>
    <property type="molecule type" value="Genomic_DNA"/>
</dbReference>
<reference evidence="1" key="1">
    <citation type="journal article" date="2014" name="Int. J. Syst. Evol. Microbiol.">
        <title>Complete genome sequence of Corynebacterium casei LMG S-19264T (=DSM 44701T), isolated from a smear-ripened cheese.</title>
        <authorList>
            <consortium name="US DOE Joint Genome Institute (JGI-PGF)"/>
            <person name="Walter F."/>
            <person name="Albersmeier A."/>
            <person name="Kalinowski J."/>
            <person name="Ruckert C."/>
        </authorList>
    </citation>
    <scope>NUCLEOTIDE SEQUENCE</scope>
    <source>
        <strain evidence="1">JCM 3090</strain>
    </source>
</reference>
<reference evidence="1" key="2">
    <citation type="submission" date="2020-09" db="EMBL/GenBank/DDBJ databases">
        <authorList>
            <person name="Sun Q."/>
            <person name="Ohkuma M."/>
        </authorList>
    </citation>
    <scope>NUCLEOTIDE SEQUENCE</scope>
    <source>
        <strain evidence="1">JCM 3090</strain>
    </source>
</reference>
<gene>
    <name evidence="1" type="ORF">GCM10010123_19730</name>
</gene>
<evidence type="ECO:0000313" key="1">
    <source>
        <dbReference type="EMBL" id="GGJ89969.1"/>
    </source>
</evidence>
<dbReference type="Proteomes" id="UP000649739">
    <property type="component" value="Unassembled WGS sequence"/>
</dbReference>
<accession>A0A8J3F8L4</accession>
<sequence>MSTQHSFTAGDFATLDRSVPDTIGVVYEMTHVGGQALTGRPLGGGLEIDVEARLWQPAPAELVATAKRMAAGELVIGDLVVLDPFYGKRSHRGLVWRVEAIDGAKKTVKVRSLVGGTTLAGLYAAFRPAPDDLAAVARAKAARTGPDAAAITEGVVVTVAGPGWKHPAGRLYVVTRRISDEHARIAVLGGDNGRYFPKIPVACLTVVRDIAAALRAAQP</sequence>
<proteinExistence type="predicted"/>
<organism evidence="1 2">
    <name type="scientific">Pilimelia anulata</name>
    <dbReference type="NCBI Taxonomy" id="53371"/>
    <lineage>
        <taxon>Bacteria</taxon>
        <taxon>Bacillati</taxon>
        <taxon>Actinomycetota</taxon>
        <taxon>Actinomycetes</taxon>
        <taxon>Micromonosporales</taxon>
        <taxon>Micromonosporaceae</taxon>
        <taxon>Pilimelia</taxon>
    </lineage>
</organism>
<name>A0A8J3F8L4_9ACTN</name>
<protein>
    <submittedName>
        <fullName evidence="1">Uncharacterized protein</fullName>
    </submittedName>
</protein>
<dbReference type="AlphaFoldDB" id="A0A8J3F8L4"/>
<dbReference type="RefSeq" id="WP_189169751.1">
    <property type="nucleotide sequence ID" value="NZ_BMQB01000003.1"/>
</dbReference>
<evidence type="ECO:0000313" key="2">
    <source>
        <dbReference type="Proteomes" id="UP000649739"/>
    </source>
</evidence>
<comment type="caution">
    <text evidence="1">The sequence shown here is derived from an EMBL/GenBank/DDBJ whole genome shotgun (WGS) entry which is preliminary data.</text>
</comment>
<keyword evidence="2" id="KW-1185">Reference proteome</keyword>